<evidence type="ECO:0000259" key="1">
    <source>
        <dbReference type="PROSITE" id="PS50943"/>
    </source>
</evidence>
<keyword evidence="3" id="KW-1185">Reference proteome</keyword>
<dbReference type="CDD" id="cd00093">
    <property type="entry name" value="HTH_XRE"/>
    <property type="match status" value="1"/>
</dbReference>
<protein>
    <submittedName>
        <fullName evidence="2">Transcriptional regulator</fullName>
    </submittedName>
</protein>
<dbReference type="AlphaFoldDB" id="A0A9W6S3C1"/>
<dbReference type="Pfam" id="PF13560">
    <property type="entry name" value="HTH_31"/>
    <property type="match status" value="1"/>
</dbReference>
<feature type="domain" description="HTH cro/C1-type" evidence="1">
    <location>
        <begin position="16"/>
        <end position="70"/>
    </location>
</feature>
<evidence type="ECO:0000313" key="3">
    <source>
        <dbReference type="Proteomes" id="UP001165074"/>
    </source>
</evidence>
<dbReference type="GO" id="GO:0003677">
    <property type="term" value="F:DNA binding"/>
    <property type="evidence" value="ECO:0007669"/>
    <property type="project" value="InterPro"/>
</dbReference>
<name>A0A9W6S3C1_9ACTN</name>
<dbReference type="SMART" id="SM00530">
    <property type="entry name" value="HTH_XRE"/>
    <property type="match status" value="1"/>
</dbReference>
<comment type="caution">
    <text evidence="2">The sequence shown here is derived from an EMBL/GenBank/DDBJ whole genome shotgun (WGS) entry which is preliminary data.</text>
</comment>
<dbReference type="InterPro" id="IPR043917">
    <property type="entry name" value="DUF5753"/>
</dbReference>
<organism evidence="2 3">
    <name type="scientific">Actinoallomurus iriomotensis</name>
    <dbReference type="NCBI Taxonomy" id="478107"/>
    <lineage>
        <taxon>Bacteria</taxon>
        <taxon>Bacillati</taxon>
        <taxon>Actinomycetota</taxon>
        <taxon>Actinomycetes</taxon>
        <taxon>Streptosporangiales</taxon>
        <taxon>Thermomonosporaceae</taxon>
        <taxon>Actinoallomurus</taxon>
    </lineage>
</organism>
<dbReference type="Proteomes" id="UP001165074">
    <property type="component" value="Unassembled WGS sequence"/>
</dbReference>
<accession>A0A9W6S3C1</accession>
<dbReference type="InterPro" id="IPR010982">
    <property type="entry name" value="Lambda_DNA-bd_dom_sf"/>
</dbReference>
<reference evidence="2" key="1">
    <citation type="submission" date="2023-03" db="EMBL/GenBank/DDBJ databases">
        <title>Actinoallomurus iriomotensis NBRC 103684.</title>
        <authorList>
            <person name="Ichikawa N."/>
            <person name="Sato H."/>
            <person name="Tonouchi N."/>
        </authorList>
    </citation>
    <scope>NUCLEOTIDE SEQUENCE</scope>
    <source>
        <strain evidence="2">NBRC 103684</strain>
    </source>
</reference>
<dbReference type="Pfam" id="PF19054">
    <property type="entry name" value="DUF5753"/>
    <property type="match status" value="1"/>
</dbReference>
<dbReference type="EMBL" id="BSTK01000003">
    <property type="protein sequence ID" value="GLY84872.1"/>
    <property type="molecule type" value="Genomic_DNA"/>
</dbReference>
<gene>
    <name evidence="2" type="ORF">Airi02_028010</name>
</gene>
<proteinExistence type="predicted"/>
<dbReference type="PROSITE" id="PS50943">
    <property type="entry name" value="HTH_CROC1"/>
    <property type="match status" value="1"/>
</dbReference>
<dbReference type="SUPFAM" id="SSF47413">
    <property type="entry name" value="lambda repressor-like DNA-binding domains"/>
    <property type="match status" value="1"/>
</dbReference>
<dbReference type="InterPro" id="IPR001387">
    <property type="entry name" value="Cro/C1-type_HTH"/>
</dbReference>
<dbReference type="Gene3D" id="1.10.260.40">
    <property type="entry name" value="lambda repressor-like DNA-binding domains"/>
    <property type="match status" value="1"/>
</dbReference>
<sequence length="258" mass="28825">MGRLRSPTLVTLGRLVRTFRDAAGLTQKELAKALGYTNGWVSNVETAQLRPRAEQITALERALRVPPGALMNVYEQLDGEVLPGWFREWVDEETRAEVLRTFELALVPGLLQTEDYARALFPGDEATVARRMKRQEILARELPPMFHIVLDEAVLYHGRGGREVIRAQLEHLIASVGPRLTLQVVRSELNPRSAGAFTIATVDGADVAYIETAVQGIVTSNREEIAALTAAWEAIRTFALSQQESLDLIRKVIEEKWT</sequence>
<evidence type="ECO:0000313" key="2">
    <source>
        <dbReference type="EMBL" id="GLY84872.1"/>
    </source>
</evidence>
<dbReference type="RefSeq" id="WP_285571073.1">
    <property type="nucleotide sequence ID" value="NZ_BSTK01000003.1"/>
</dbReference>